<evidence type="ECO:0000256" key="2">
    <source>
        <dbReference type="ARBA" id="ARBA00022801"/>
    </source>
</evidence>
<name>A0ABR3F0S2_9AGAR</name>
<evidence type="ECO:0000256" key="3">
    <source>
        <dbReference type="RuleBase" id="RU361235"/>
    </source>
</evidence>
<comment type="similarity">
    <text evidence="1 3">Belongs to the type-B carboxylesterase/lipase family.</text>
</comment>
<gene>
    <name evidence="6" type="ORF">V5O48_013186</name>
</gene>
<keyword evidence="7" id="KW-1185">Reference proteome</keyword>
<evidence type="ECO:0000313" key="7">
    <source>
        <dbReference type="Proteomes" id="UP001465976"/>
    </source>
</evidence>
<dbReference type="InterPro" id="IPR050309">
    <property type="entry name" value="Type-B_Carboxylest/Lipase"/>
</dbReference>
<dbReference type="PANTHER" id="PTHR11559">
    <property type="entry name" value="CARBOXYLESTERASE"/>
    <property type="match status" value="1"/>
</dbReference>
<dbReference type="InterPro" id="IPR019819">
    <property type="entry name" value="Carboxylesterase_B_CS"/>
</dbReference>
<feature type="signal peptide" evidence="3">
    <location>
        <begin position="1"/>
        <end position="23"/>
    </location>
</feature>
<evidence type="ECO:0000259" key="5">
    <source>
        <dbReference type="Pfam" id="PF00135"/>
    </source>
</evidence>
<comment type="caution">
    <text evidence="6">The sequence shown here is derived from an EMBL/GenBank/DDBJ whole genome shotgun (WGS) entry which is preliminary data.</text>
</comment>
<accession>A0ABR3F0S2</accession>
<dbReference type="InterPro" id="IPR002018">
    <property type="entry name" value="CarbesteraseB"/>
</dbReference>
<feature type="domain" description="Carboxylesterase type B" evidence="5">
    <location>
        <begin position="39"/>
        <end position="547"/>
    </location>
</feature>
<feature type="region of interest" description="Disordered" evidence="4">
    <location>
        <begin position="530"/>
        <end position="552"/>
    </location>
</feature>
<dbReference type="EC" id="3.1.1.-" evidence="3"/>
<feature type="chain" id="PRO_5044972798" description="Carboxylic ester hydrolase" evidence="3">
    <location>
        <begin position="24"/>
        <end position="586"/>
    </location>
</feature>
<dbReference type="PROSITE" id="PS00941">
    <property type="entry name" value="CARBOXYLESTERASE_B_2"/>
    <property type="match status" value="1"/>
</dbReference>
<dbReference type="Gene3D" id="3.40.50.1820">
    <property type="entry name" value="alpha/beta hydrolase"/>
    <property type="match status" value="1"/>
</dbReference>
<dbReference type="InterPro" id="IPR019826">
    <property type="entry name" value="Carboxylesterase_B_AS"/>
</dbReference>
<protein>
    <recommendedName>
        <fullName evidence="3">Carboxylic ester hydrolase</fullName>
        <ecNumber evidence="3">3.1.1.-</ecNumber>
    </recommendedName>
</protein>
<dbReference type="SUPFAM" id="SSF53474">
    <property type="entry name" value="alpha/beta-Hydrolases"/>
    <property type="match status" value="1"/>
</dbReference>
<reference evidence="6 7" key="1">
    <citation type="submission" date="2024-02" db="EMBL/GenBank/DDBJ databases">
        <title>A draft genome for the cacao thread blight pathogen Marasmius crinis-equi.</title>
        <authorList>
            <person name="Cohen S.P."/>
            <person name="Baruah I.K."/>
            <person name="Amoako-Attah I."/>
            <person name="Bukari Y."/>
            <person name="Meinhardt L.W."/>
            <person name="Bailey B.A."/>
        </authorList>
    </citation>
    <scope>NUCLEOTIDE SEQUENCE [LARGE SCALE GENOMIC DNA]</scope>
    <source>
        <strain evidence="6 7">GH-76</strain>
    </source>
</reference>
<evidence type="ECO:0000313" key="6">
    <source>
        <dbReference type="EMBL" id="KAL0568789.1"/>
    </source>
</evidence>
<keyword evidence="2 3" id="KW-0378">Hydrolase</keyword>
<proteinExistence type="inferred from homology"/>
<evidence type="ECO:0000256" key="4">
    <source>
        <dbReference type="SAM" id="MobiDB-lite"/>
    </source>
</evidence>
<sequence length="586" mass="63508">MLTASLHPLYLYLVGLFTPEILGNLTSPQIQLGHGGPTVIGKQVSENVEFFGGIPYAEAPVGDLRLREAIMKDYAATTVIESMNIINATDFGKACLQPGIPRDTVSEDCLTVNVYRPSNILVDSNYTPLPVLLWMHGGGFVSGSGSRPGYNGTALVERGIIRGSPIIVITINYRLGPLGFPQGREVDEKKDLLNLGLKDQLIALEWVQQHIEAFGGDPLKVTVFGESAGGRSIELLILSGKLQGLVRGAIMQSSGRIPTHTPSVRHSSWVKYIESIPTCAREASSTSVDCIRSYATSDELYDALEKAGITASSFDWAPVIDGPGGTVPGYPSQVEIPDKTHISMVYGNVLDEGTMATPQNVNSSAEIVPGLFPMFTPSPRGDDILERSLSELLALYPDDPSAGAPFNTGDKTFGLNQEFKRYAAMFTDLIESAERRLFAQKVATSQVASKTPIYMYLFADANALSVTPSEFKPPEGSYAPGSLGVPHTSEILYVFGNFDVENSTMPQSSRDLSKTMMDYWISFAASLDPNDAKGSTRPQWPPYHSPESNSDPMLLQFKGGDTKPIPDTFREPAIAYINKNSVVFDA</sequence>
<dbReference type="PROSITE" id="PS00122">
    <property type="entry name" value="CARBOXYLESTERASE_B_1"/>
    <property type="match status" value="1"/>
</dbReference>
<dbReference type="InterPro" id="IPR029058">
    <property type="entry name" value="AB_hydrolase_fold"/>
</dbReference>
<dbReference type="Proteomes" id="UP001465976">
    <property type="component" value="Unassembled WGS sequence"/>
</dbReference>
<keyword evidence="3" id="KW-0732">Signal</keyword>
<evidence type="ECO:0000256" key="1">
    <source>
        <dbReference type="ARBA" id="ARBA00005964"/>
    </source>
</evidence>
<dbReference type="EMBL" id="JBAHYK010001258">
    <property type="protein sequence ID" value="KAL0568789.1"/>
    <property type="molecule type" value="Genomic_DNA"/>
</dbReference>
<dbReference type="Pfam" id="PF00135">
    <property type="entry name" value="COesterase"/>
    <property type="match status" value="1"/>
</dbReference>
<organism evidence="6 7">
    <name type="scientific">Marasmius crinis-equi</name>
    <dbReference type="NCBI Taxonomy" id="585013"/>
    <lineage>
        <taxon>Eukaryota</taxon>
        <taxon>Fungi</taxon>
        <taxon>Dikarya</taxon>
        <taxon>Basidiomycota</taxon>
        <taxon>Agaricomycotina</taxon>
        <taxon>Agaricomycetes</taxon>
        <taxon>Agaricomycetidae</taxon>
        <taxon>Agaricales</taxon>
        <taxon>Marasmiineae</taxon>
        <taxon>Marasmiaceae</taxon>
        <taxon>Marasmius</taxon>
    </lineage>
</organism>